<reference evidence="1 2" key="1">
    <citation type="journal article" date="2022" name="DNA Res.">
        <title>Chromosomal-level genome assembly of the orchid tree Bauhinia variegata (Leguminosae; Cercidoideae) supports the allotetraploid origin hypothesis of Bauhinia.</title>
        <authorList>
            <person name="Zhong Y."/>
            <person name="Chen Y."/>
            <person name="Zheng D."/>
            <person name="Pang J."/>
            <person name="Liu Y."/>
            <person name="Luo S."/>
            <person name="Meng S."/>
            <person name="Qian L."/>
            <person name="Wei D."/>
            <person name="Dai S."/>
            <person name="Zhou R."/>
        </authorList>
    </citation>
    <scope>NUCLEOTIDE SEQUENCE [LARGE SCALE GENOMIC DNA]</scope>
    <source>
        <strain evidence="1">BV-YZ2020</strain>
    </source>
</reference>
<name>A0ACB9PC79_BAUVA</name>
<keyword evidence="2" id="KW-1185">Reference proteome</keyword>
<dbReference type="Proteomes" id="UP000828941">
    <property type="component" value="Chromosome 5"/>
</dbReference>
<proteinExistence type="predicted"/>
<comment type="caution">
    <text evidence="1">The sequence shown here is derived from an EMBL/GenBank/DDBJ whole genome shotgun (WGS) entry which is preliminary data.</text>
</comment>
<sequence>MLEQCSIKAVAKLDFVIWGKLQLMVNGAKDKGLHSLKVARSEKGWALHNKQGEAIASLHSNLTFEDSIVDLSHPLYLHSSNKLGILLVSKHFDGTGFHTGFVTGKISRAEASSSLVAAWNHCNFIIMKWILNTLSKDIAESLIYISTTQEMWLELMDRFEQSNGTLIF</sequence>
<evidence type="ECO:0000313" key="2">
    <source>
        <dbReference type="Proteomes" id="UP000828941"/>
    </source>
</evidence>
<organism evidence="1 2">
    <name type="scientific">Bauhinia variegata</name>
    <name type="common">Purple orchid tree</name>
    <name type="synonym">Phanera variegata</name>
    <dbReference type="NCBI Taxonomy" id="167791"/>
    <lineage>
        <taxon>Eukaryota</taxon>
        <taxon>Viridiplantae</taxon>
        <taxon>Streptophyta</taxon>
        <taxon>Embryophyta</taxon>
        <taxon>Tracheophyta</taxon>
        <taxon>Spermatophyta</taxon>
        <taxon>Magnoliopsida</taxon>
        <taxon>eudicotyledons</taxon>
        <taxon>Gunneridae</taxon>
        <taxon>Pentapetalae</taxon>
        <taxon>rosids</taxon>
        <taxon>fabids</taxon>
        <taxon>Fabales</taxon>
        <taxon>Fabaceae</taxon>
        <taxon>Cercidoideae</taxon>
        <taxon>Cercideae</taxon>
        <taxon>Bauhiniinae</taxon>
        <taxon>Bauhinia</taxon>
    </lineage>
</organism>
<accession>A0ACB9PC79</accession>
<dbReference type="EMBL" id="CM039430">
    <property type="protein sequence ID" value="KAI4345046.1"/>
    <property type="molecule type" value="Genomic_DNA"/>
</dbReference>
<protein>
    <submittedName>
        <fullName evidence="1">Uncharacterized protein</fullName>
    </submittedName>
</protein>
<gene>
    <name evidence="1" type="ORF">L6164_012214</name>
</gene>
<evidence type="ECO:0000313" key="1">
    <source>
        <dbReference type="EMBL" id="KAI4345046.1"/>
    </source>
</evidence>